<feature type="region of interest" description="Disordered" evidence="1">
    <location>
        <begin position="1"/>
        <end position="43"/>
    </location>
</feature>
<dbReference type="OrthoDB" id="10557802at2759"/>
<evidence type="ECO:0000313" key="2">
    <source>
        <dbReference type="EMBL" id="KAJ3612706.1"/>
    </source>
</evidence>
<feature type="region of interest" description="Disordered" evidence="1">
    <location>
        <begin position="71"/>
        <end position="112"/>
    </location>
</feature>
<accession>A0A9Q0EVX0</accession>
<dbReference type="EMBL" id="JANIIK010000035">
    <property type="protein sequence ID" value="KAJ3612706.1"/>
    <property type="molecule type" value="Genomic_DNA"/>
</dbReference>
<name>A0A9Q0EVX0_9TELE</name>
<sequence length="112" mass="11792">MVAPPLVPPMPATACAPVPSQPQSPPGWAVQSLPSPPVPDVPTADVDVQHVAALFDKVLSLCTASLANAGQAPHWPQNYSSKPRDSSRQPGRLFQSASTHPHPTQLSMCGVW</sequence>
<organism evidence="2 3">
    <name type="scientific">Muraenolepis orangiensis</name>
    <name type="common">Patagonian moray cod</name>
    <dbReference type="NCBI Taxonomy" id="630683"/>
    <lineage>
        <taxon>Eukaryota</taxon>
        <taxon>Metazoa</taxon>
        <taxon>Chordata</taxon>
        <taxon>Craniata</taxon>
        <taxon>Vertebrata</taxon>
        <taxon>Euteleostomi</taxon>
        <taxon>Actinopterygii</taxon>
        <taxon>Neopterygii</taxon>
        <taxon>Teleostei</taxon>
        <taxon>Neoteleostei</taxon>
        <taxon>Acanthomorphata</taxon>
        <taxon>Zeiogadaria</taxon>
        <taxon>Gadariae</taxon>
        <taxon>Gadiformes</taxon>
        <taxon>Muraenolepidoidei</taxon>
        <taxon>Muraenolepididae</taxon>
        <taxon>Muraenolepis</taxon>
    </lineage>
</organism>
<reference evidence="2" key="1">
    <citation type="submission" date="2022-07" db="EMBL/GenBank/DDBJ databases">
        <title>Chromosome-level genome of Muraenolepis orangiensis.</title>
        <authorList>
            <person name="Kim J."/>
        </authorList>
    </citation>
    <scope>NUCLEOTIDE SEQUENCE</scope>
    <source>
        <strain evidence="2">KU_S4_2022</strain>
        <tissue evidence="2">Muscle</tissue>
    </source>
</reference>
<feature type="compositionally biased region" description="Polar residues" evidence="1">
    <location>
        <begin position="95"/>
        <end position="112"/>
    </location>
</feature>
<keyword evidence="3" id="KW-1185">Reference proteome</keyword>
<evidence type="ECO:0000256" key="1">
    <source>
        <dbReference type="SAM" id="MobiDB-lite"/>
    </source>
</evidence>
<dbReference type="Proteomes" id="UP001148018">
    <property type="component" value="Unassembled WGS sequence"/>
</dbReference>
<feature type="compositionally biased region" description="Pro residues" evidence="1">
    <location>
        <begin position="1"/>
        <end position="11"/>
    </location>
</feature>
<evidence type="ECO:0000313" key="3">
    <source>
        <dbReference type="Proteomes" id="UP001148018"/>
    </source>
</evidence>
<comment type="caution">
    <text evidence="2">The sequence shown here is derived from an EMBL/GenBank/DDBJ whole genome shotgun (WGS) entry which is preliminary data.</text>
</comment>
<protein>
    <submittedName>
        <fullName evidence="2">Uncharacterized protein</fullName>
    </submittedName>
</protein>
<proteinExistence type="predicted"/>
<gene>
    <name evidence="2" type="ORF">NHX12_018964</name>
</gene>
<dbReference type="AlphaFoldDB" id="A0A9Q0EVX0"/>